<sequence length="299" mass="33170">MSAVVRVPAPLASRRHLGPEWADWLDRLPRRAADLLAAWELRLDGKPMHGHASLVLPVRTDRGEAAALKVGFPDPESEHEHLALGRWAGRGAVRLLRADPGRSALLLERLDVEDLGDQWDVEACEVVGELYGRLHVPAGPQLRTLPSSVAAWADALERDARAVPIPRRLVEQCLALARDLCADPASTGTLLHADLHFGNVLRSPERGWVAIDPKPVSGDRHYEPEPMLRNRFEEYGQVPGDSVRDGIRRRFHTLVDTAGLDEDRARAWTVVRSVLNAHWGGDDRDHVTRCLTIAKAVQD</sequence>
<dbReference type="SUPFAM" id="SSF56112">
    <property type="entry name" value="Protein kinase-like (PK-like)"/>
    <property type="match status" value="1"/>
</dbReference>
<keyword evidence="2" id="KW-1185">Reference proteome</keyword>
<organism evidence="1 2">
    <name type="scientific">Nocardioides imazamoxiresistens</name>
    <dbReference type="NCBI Taxonomy" id="3231893"/>
    <lineage>
        <taxon>Bacteria</taxon>
        <taxon>Bacillati</taxon>
        <taxon>Actinomycetota</taxon>
        <taxon>Actinomycetes</taxon>
        <taxon>Propionibacteriales</taxon>
        <taxon>Nocardioidaceae</taxon>
        <taxon>Nocardioides</taxon>
    </lineage>
</organism>
<reference evidence="1 2" key="1">
    <citation type="submission" date="2023-08" db="EMBL/GenBank/DDBJ databases">
        <title>Nocardioides seae sp. nov., a bacterium isolated from a soil.</title>
        <authorList>
            <person name="Wang X."/>
        </authorList>
    </citation>
    <scope>NUCLEOTIDE SEQUENCE [LARGE SCALE GENOMIC DNA]</scope>
    <source>
        <strain evidence="1 2">YZH12</strain>
    </source>
</reference>
<dbReference type="Pfam" id="PF04655">
    <property type="entry name" value="APH_6_hur"/>
    <property type="match status" value="1"/>
</dbReference>
<dbReference type="RefSeq" id="WP_315735725.1">
    <property type="nucleotide sequence ID" value="NZ_JAVYII010000010.1"/>
</dbReference>
<dbReference type="Gene3D" id="3.90.1200.10">
    <property type="match status" value="1"/>
</dbReference>
<dbReference type="EMBL" id="JAVYII010000010">
    <property type="protein sequence ID" value="MDT9595209.1"/>
    <property type="molecule type" value="Genomic_DNA"/>
</dbReference>
<dbReference type="InterPro" id="IPR006748">
    <property type="entry name" value="NH2Glyco/OHUrea_AB-resist_kin"/>
</dbReference>
<proteinExistence type="predicted"/>
<protein>
    <submittedName>
        <fullName evidence="1">Aminoglycoside phosphotransferase family protein</fullName>
    </submittedName>
</protein>
<dbReference type="Proteomes" id="UP001268542">
    <property type="component" value="Unassembled WGS sequence"/>
</dbReference>
<evidence type="ECO:0000313" key="1">
    <source>
        <dbReference type="EMBL" id="MDT9595209.1"/>
    </source>
</evidence>
<dbReference type="InterPro" id="IPR011009">
    <property type="entry name" value="Kinase-like_dom_sf"/>
</dbReference>
<accession>A0ABU3Q134</accession>
<comment type="caution">
    <text evidence="1">The sequence shown here is derived from an EMBL/GenBank/DDBJ whole genome shotgun (WGS) entry which is preliminary data.</text>
</comment>
<evidence type="ECO:0000313" key="2">
    <source>
        <dbReference type="Proteomes" id="UP001268542"/>
    </source>
</evidence>
<name>A0ABU3Q134_9ACTN</name>
<gene>
    <name evidence="1" type="ORF">RDV89_19130</name>
</gene>